<proteinExistence type="predicted"/>
<feature type="transmembrane region" description="Helical" evidence="1">
    <location>
        <begin position="116"/>
        <end position="141"/>
    </location>
</feature>
<dbReference type="KEGG" id="xak:KIMC2_10430"/>
<reference evidence="2 3" key="1">
    <citation type="journal article" date="2023" name="Microbiol. Spectr.">
        <title>Symbiosis of Carpenter Bees with Uncharacterized Lactic Acid Bacteria Showing NAD Auxotrophy.</title>
        <authorList>
            <person name="Kawasaki S."/>
            <person name="Ozawa K."/>
            <person name="Mori T."/>
            <person name="Yamamoto A."/>
            <person name="Ito M."/>
            <person name="Ohkuma M."/>
            <person name="Sakamoto M."/>
            <person name="Matsutani M."/>
        </authorList>
    </citation>
    <scope>NUCLEOTIDE SEQUENCE [LARGE SCALE GENOMIC DNA]</scope>
    <source>
        <strain evidence="2 3">KimC2</strain>
    </source>
</reference>
<feature type="transmembrane region" description="Helical" evidence="1">
    <location>
        <begin position="273"/>
        <end position="292"/>
    </location>
</feature>
<dbReference type="AlphaFoldDB" id="A0AAU9CVR8"/>
<feature type="transmembrane region" description="Helical" evidence="1">
    <location>
        <begin position="299"/>
        <end position="316"/>
    </location>
</feature>
<feature type="transmembrane region" description="Helical" evidence="1">
    <location>
        <begin position="336"/>
        <end position="358"/>
    </location>
</feature>
<dbReference type="EMBL" id="AP026801">
    <property type="protein sequence ID" value="BDR56481.1"/>
    <property type="molecule type" value="Genomic_DNA"/>
</dbReference>
<dbReference type="Proteomes" id="UP001321804">
    <property type="component" value="Chromosome"/>
</dbReference>
<feature type="transmembrane region" description="Helical" evidence="1">
    <location>
        <begin position="9"/>
        <end position="27"/>
    </location>
</feature>
<name>A0AAU9CVR8_9LACO</name>
<feature type="transmembrane region" description="Helical" evidence="1">
    <location>
        <begin position="153"/>
        <end position="177"/>
    </location>
</feature>
<feature type="transmembrane region" description="Helical" evidence="1">
    <location>
        <begin position="63"/>
        <end position="96"/>
    </location>
</feature>
<keyword evidence="1" id="KW-1133">Transmembrane helix</keyword>
<keyword evidence="3" id="KW-1185">Reference proteome</keyword>
<evidence type="ECO:0008006" key="4">
    <source>
        <dbReference type="Google" id="ProtNLM"/>
    </source>
</evidence>
<accession>A0AAU9CVR8</accession>
<feature type="transmembrane region" description="Helical" evidence="1">
    <location>
        <begin position="245"/>
        <end position="267"/>
    </location>
</feature>
<sequence length="512" mass="59499">MEEKRTKPLVVYGGTLIYFCLNLFLLFNHEPWRDEINAWLFARDSSTWQIFTGSIQQGHPSLWYYFLAIFAKMGLPIITLNVLSLLVMTVTAFLLLKFGPFSQTIKLILLFTPMFLYNYPVISRNYCLIGLLMVLLCVFYQNRHTNPWPYGISLALLIHTHLMMIGVAFILWLIYLIELWKEKDRKKSEFGVLILVSLSTIILFIQVVFLNKVNVIVGTTSGPTAGFVMSDYLTTVWKFFSDTFVTLKVPAIITVIFWLILFIYLGIYYRKQFFILLVSTVFMALVSAFVYSTIIYMQAKVISLFYILLYIMWTILEDHDYQPYEIISKTGLAGDTFSYVFIGAIVVVGAISSFSNAVDAVQDFNEPFSESKEVGEYINKELPSDAVLIDTNAFLATPVVGYMKPTQKMIDIRAMKKLTYTPWDYDYFWNMPFSKFKKNIEKIKNKYSHVYWLYNNTGTQGLEYQPKIDKMIMRYYTNQDIVDYAQKLPSPTVFDNKAINGDESNYMIFKLK</sequence>
<dbReference type="RefSeq" id="WP_317698429.1">
    <property type="nucleotide sequence ID" value="NZ_AP026801.1"/>
</dbReference>
<keyword evidence="1" id="KW-0472">Membrane</keyword>
<feature type="transmembrane region" description="Helical" evidence="1">
    <location>
        <begin position="189"/>
        <end position="209"/>
    </location>
</feature>
<gene>
    <name evidence="2" type="ORF">KIMC2_10430</name>
</gene>
<evidence type="ECO:0000256" key="1">
    <source>
        <dbReference type="SAM" id="Phobius"/>
    </source>
</evidence>
<organism evidence="2 3">
    <name type="scientific">Xylocopilactobacillus apis</name>
    <dbReference type="NCBI Taxonomy" id="2932183"/>
    <lineage>
        <taxon>Bacteria</taxon>
        <taxon>Bacillati</taxon>
        <taxon>Bacillota</taxon>
        <taxon>Bacilli</taxon>
        <taxon>Lactobacillales</taxon>
        <taxon>Lactobacillaceae</taxon>
        <taxon>Xylocopilactobacillus</taxon>
    </lineage>
</organism>
<evidence type="ECO:0000313" key="2">
    <source>
        <dbReference type="EMBL" id="BDR56481.1"/>
    </source>
</evidence>
<evidence type="ECO:0000313" key="3">
    <source>
        <dbReference type="Proteomes" id="UP001321804"/>
    </source>
</evidence>
<keyword evidence="1" id="KW-0812">Transmembrane</keyword>
<protein>
    <recommendedName>
        <fullName evidence="4">Glucosyl transferase GtrII</fullName>
    </recommendedName>
</protein>